<dbReference type="PANTHER" id="PTHR46797">
    <property type="entry name" value="HTH-TYPE TRANSCRIPTIONAL REGULATOR"/>
    <property type="match status" value="1"/>
</dbReference>
<dbReference type="Pfam" id="PF13560">
    <property type="entry name" value="HTH_31"/>
    <property type="match status" value="1"/>
</dbReference>
<name>A0A0I9TIS1_9MYCO</name>
<dbReference type="GO" id="GO:0003700">
    <property type="term" value="F:DNA-binding transcription factor activity"/>
    <property type="evidence" value="ECO:0007669"/>
    <property type="project" value="TreeGrafter"/>
</dbReference>
<dbReference type="EMBL" id="LDPR01000005">
    <property type="protein sequence ID" value="KLO37470.1"/>
    <property type="molecule type" value="Genomic_DNA"/>
</dbReference>
<organism evidence="3 4">
    <name type="scientific">Mycobacterium haemophilum</name>
    <dbReference type="NCBI Taxonomy" id="29311"/>
    <lineage>
        <taxon>Bacteria</taxon>
        <taxon>Bacillati</taxon>
        <taxon>Actinomycetota</taxon>
        <taxon>Actinomycetes</taxon>
        <taxon>Mycobacteriales</taxon>
        <taxon>Mycobacteriaceae</taxon>
        <taxon>Mycobacterium</taxon>
    </lineage>
</organism>
<feature type="domain" description="HTH cro/C1-type" evidence="2">
    <location>
        <begin position="18"/>
        <end position="68"/>
    </location>
</feature>
<dbReference type="InterPro" id="IPR050807">
    <property type="entry name" value="TransReg_Diox_bact_type"/>
</dbReference>
<dbReference type="AlphaFoldDB" id="A0A0I9TIS1"/>
<evidence type="ECO:0000313" key="4">
    <source>
        <dbReference type="Proteomes" id="UP000036334"/>
    </source>
</evidence>
<dbReference type="Proteomes" id="UP000036334">
    <property type="component" value="Unassembled WGS sequence"/>
</dbReference>
<dbReference type="STRING" id="1202450.B586_08650"/>
<proteinExistence type="predicted"/>
<dbReference type="PROSITE" id="PS50943">
    <property type="entry name" value="HTH_CROC1"/>
    <property type="match status" value="2"/>
</dbReference>
<comment type="caution">
    <text evidence="3">The sequence shown here is derived from an EMBL/GenBank/DDBJ whole genome shotgun (WGS) entry which is preliminary data.</text>
</comment>
<dbReference type="InterPro" id="IPR010982">
    <property type="entry name" value="Lambda_DNA-bd_dom_sf"/>
</dbReference>
<dbReference type="Pfam" id="PF01381">
    <property type="entry name" value="HTH_3"/>
    <property type="match status" value="1"/>
</dbReference>
<dbReference type="SUPFAM" id="SSF47413">
    <property type="entry name" value="lambda repressor-like DNA-binding domains"/>
    <property type="match status" value="2"/>
</dbReference>
<dbReference type="InterPro" id="IPR001387">
    <property type="entry name" value="Cro/C1-type_HTH"/>
</dbReference>
<evidence type="ECO:0000256" key="1">
    <source>
        <dbReference type="ARBA" id="ARBA00023125"/>
    </source>
</evidence>
<reference evidence="3 4" key="1">
    <citation type="submission" date="2015-05" db="EMBL/GenBank/DDBJ databases">
        <title>Genome sequence of Mycobacterium haemophilum.</title>
        <authorList>
            <person name="Greninger A.L."/>
            <person name="Cunningham G."/>
            <person name="Miller S."/>
        </authorList>
    </citation>
    <scope>NUCLEOTIDE SEQUENCE [LARGE SCALE GENOMIC DNA]</scope>
    <source>
        <strain evidence="4">UC1</strain>
    </source>
</reference>
<sequence length="148" mass="16281">MSRRVLRGFDTTEFADVRRRRGLSVGELARLADVGVSTIHAWEAGRSTPQVDLLARVMEILDAPISQVVPIEPAERYPGDWRVLKGFTQPELAAQAKISTTTLRSIERAEFALTDANATTLAALLGITADEYRASYYCARHRPPGTPA</sequence>
<dbReference type="GO" id="GO:0003677">
    <property type="term" value="F:DNA binding"/>
    <property type="evidence" value="ECO:0007669"/>
    <property type="project" value="UniProtKB-KW"/>
</dbReference>
<accession>A0A0I9TIS1</accession>
<keyword evidence="1" id="KW-0238">DNA-binding</keyword>
<protein>
    <submittedName>
        <fullName evidence="3">XRE family transcriptional regulator</fullName>
    </submittedName>
</protein>
<keyword evidence="4" id="KW-1185">Reference proteome</keyword>
<dbReference type="PANTHER" id="PTHR46797:SF1">
    <property type="entry name" value="METHYLPHOSPHONATE SYNTHASE"/>
    <property type="match status" value="1"/>
</dbReference>
<dbReference type="SMART" id="SM00530">
    <property type="entry name" value="HTH_XRE"/>
    <property type="match status" value="2"/>
</dbReference>
<dbReference type="RefSeq" id="WP_047315763.1">
    <property type="nucleotide sequence ID" value="NZ_LDPQ01000016.1"/>
</dbReference>
<evidence type="ECO:0000259" key="2">
    <source>
        <dbReference type="PROSITE" id="PS50943"/>
    </source>
</evidence>
<feature type="domain" description="HTH cro/C1-type" evidence="2">
    <location>
        <begin position="81"/>
        <end position="132"/>
    </location>
</feature>
<dbReference type="CDD" id="cd00093">
    <property type="entry name" value="HTH_XRE"/>
    <property type="match status" value="2"/>
</dbReference>
<dbReference type="PATRIC" id="fig|29311.18.peg.1436"/>
<dbReference type="GO" id="GO:0005829">
    <property type="term" value="C:cytosol"/>
    <property type="evidence" value="ECO:0007669"/>
    <property type="project" value="TreeGrafter"/>
</dbReference>
<evidence type="ECO:0000313" key="3">
    <source>
        <dbReference type="EMBL" id="KLO37470.1"/>
    </source>
</evidence>
<gene>
    <name evidence="3" type="ORF">ABH38_08805</name>
</gene>
<dbReference type="Gene3D" id="1.10.260.40">
    <property type="entry name" value="lambda repressor-like DNA-binding domains"/>
    <property type="match status" value="2"/>
</dbReference>